<accession>A0A5N6QM31</accession>
<dbReference type="PANTHER" id="PTHR31342">
    <property type="entry name" value="PROTEIN CHUP1, CHLOROPLASTIC"/>
    <property type="match status" value="1"/>
</dbReference>
<proteinExistence type="predicted"/>
<keyword evidence="4" id="KW-1133">Transmembrane helix</keyword>
<keyword evidence="1 2" id="KW-0175">Coiled coil</keyword>
<evidence type="ECO:0008006" key="7">
    <source>
        <dbReference type="Google" id="ProtNLM"/>
    </source>
</evidence>
<dbReference type="Proteomes" id="UP000327013">
    <property type="component" value="Chromosome 1"/>
</dbReference>
<keyword evidence="4" id="KW-0472">Membrane</keyword>
<sequence length="635" mass="71868">MMIREKKDINPLLLKFGVALAISLAGFLYSRVRARRIKLSSPPPSPRSSDNGSEVNLEGDIDLHAISTSSNPVSVAAEKYEETCMPKASIDCRVKHSPSSKIRGDKDGFLLPEFEHLVKEFNSAAANAGFSPKKEDETPRPRSNIETPKAFRSAEKDQYEHEIRHLRNMVRMLQERERILEVQLLEYYGLKEQETAVMEIQNRLKLNNMEAKLFTLKIESLRADNRRLAAQVADHVNVVAELEAARAKIKLLKKKLCSEAEQNREQILALQGRVAKLHDQEYKADPSDPKIQLKLQRLKDMEVEAEELRKSNMRLQVENTELSRRLESTQILANSVLEDPEAEAFRVEGENLRHKNKDLEEEIERLQAYRCSDAEELVYLKWINACLRYELRNYQPRDGKTVARDLSKTLSPKSEEKAKQLILEYANTEGVGEKGIHIMDFDYEDWSYSHASILTDSGELDDTSVDNLSATKTISSIKTKLFSKLGRIIRGKDSHDNHVLSVEKSGSLECGDSPRCSSNISRGTYAGTEGHSSRLVTPRDSSRPSLDLHRFWSLREESIKDIDSVQKYSSDLGSSSGYKRFVLGRESADLAVTPKTQLDGDSDATEKSELVKYAEALKNSHGGLPKVRRRSASFC</sequence>
<feature type="coiled-coil region" evidence="2">
    <location>
        <begin position="291"/>
        <end position="369"/>
    </location>
</feature>
<name>A0A5N6QM31_9ROSI</name>
<keyword evidence="4" id="KW-0812">Transmembrane</keyword>
<dbReference type="GO" id="GO:0072699">
    <property type="term" value="P:protein localization to cortical microtubule cytoskeleton"/>
    <property type="evidence" value="ECO:0007669"/>
    <property type="project" value="TreeGrafter"/>
</dbReference>
<protein>
    <recommendedName>
        <fullName evidence="7">Protein CHUP1, chloroplastic</fullName>
    </recommendedName>
</protein>
<evidence type="ECO:0000256" key="2">
    <source>
        <dbReference type="SAM" id="Coils"/>
    </source>
</evidence>
<evidence type="ECO:0000256" key="1">
    <source>
        <dbReference type="ARBA" id="ARBA00023054"/>
    </source>
</evidence>
<dbReference type="InterPro" id="IPR040265">
    <property type="entry name" value="CHUP1/IPGA1-like"/>
</dbReference>
<keyword evidence="6" id="KW-1185">Reference proteome</keyword>
<gene>
    <name evidence="5" type="ORF">FH972_003630</name>
</gene>
<reference evidence="5 6" key="1">
    <citation type="submission" date="2019-06" db="EMBL/GenBank/DDBJ databases">
        <title>A chromosomal-level reference genome of Carpinus fangiana (Coryloideae, Betulaceae).</title>
        <authorList>
            <person name="Yang X."/>
            <person name="Wang Z."/>
            <person name="Zhang L."/>
            <person name="Hao G."/>
            <person name="Liu J."/>
            <person name="Yang Y."/>
        </authorList>
    </citation>
    <scope>NUCLEOTIDE SEQUENCE [LARGE SCALE GENOMIC DNA]</scope>
    <source>
        <strain evidence="5">Cfa_2016G</strain>
        <tissue evidence="5">Leaf</tissue>
    </source>
</reference>
<evidence type="ECO:0000256" key="4">
    <source>
        <dbReference type="SAM" id="Phobius"/>
    </source>
</evidence>
<evidence type="ECO:0000313" key="5">
    <source>
        <dbReference type="EMBL" id="KAE7999163.1"/>
    </source>
</evidence>
<organism evidence="5 6">
    <name type="scientific">Carpinus fangiana</name>
    <dbReference type="NCBI Taxonomy" id="176857"/>
    <lineage>
        <taxon>Eukaryota</taxon>
        <taxon>Viridiplantae</taxon>
        <taxon>Streptophyta</taxon>
        <taxon>Embryophyta</taxon>
        <taxon>Tracheophyta</taxon>
        <taxon>Spermatophyta</taxon>
        <taxon>Magnoliopsida</taxon>
        <taxon>eudicotyledons</taxon>
        <taxon>Gunneridae</taxon>
        <taxon>Pentapetalae</taxon>
        <taxon>rosids</taxon>
        <taxon>fabids</taxon>
        <taxon>Fagales</taxon>
        <taxon>Betulaceae</taxon>
        <taxon>Carpinus</taxon>
    </lineage>
</organism>
<feature type="transmembrane region" description="Helical" evidence="4">
    <location>
        <begin position="12"/>
        <end position="30"/>
    </location>
</feature>
<dbReference type="AlphaFoldDB" id="A0A5N6QM31"/>
<feature type="region of interest" description="Disordered" evidence="3">
    <location>
        <begin position="128"/>
        <end position="156"/>
    </location>
</feature>
<dbReference type="EMBL" id="CM017321">
    <property type="protein sequence ID" value="KAE7999163.1"/>
    <property type="molecule type" value="Genomic_DNA"/>
</dbReference>
<feature type="region of interest" description="Disordered" evidence="3">
    <location>
        <begin position="521"/>
        <end position="545"/>
    </location>
</feature>
<dbReference type="GO" id="GO:0055028">
    <property type="term" value="C:cortical microtubule"/>
    <property type="evidence" value="ECO:0007669"/>
    <property type="project" value="TreeGrafter"/>
</dbReference>
<evidence type="ECO:0000313" key="6">
    <source>
        <dbReference type="Proteomes" id="UP000327013"/>
    </source>
</evidence>
<dbReference type="PANTHER" id="PTHR31342:SF4">
    <property type="entry name" value="ACTIN BINDING PROTEIN FAMILY"/>
    <property type="match status" value="1"/>
</dbReference>
<dbReference type="OrthoDB" id="1870283at2759"/>
<evidence type="ECO:0000256" key="3">
    <source>
        <dbReference type="SAM" id="MobiDB-lite"/>
    </source>
</evidence>